<feature type="domain" description="Baseplate structural protein Gp10 C-terminal" evidence="1">
    <location>
        <begin position="44"/>
        <end position="213"/>
    </location>
</feature>
<dbReference type="Proteomes" id="UP000078431">
    <property type="component" value="Unassembled WGS sequence"/>
</dbReference>
<reference evidence="2 3" key="1">
    <citation type="submission" date="2016-04" db="EMBL/GenBank/DDBJ databases">
        <title>ATOL: Assembling a taxonomically balanced genome-scale reconstruction of the evolutionary history of the Enterobacteriaceae.</title>
        <authorList>
            <person name="Plunkett G.III."/>
            <person name="Neeno-Eckwall E.C."/>
            <person name="Glasner J.D."/>
            <person name="Perna N.T."/>
        </authorList>
    </citation>
    <scope>NUCLEOTIDE SEQUENCE [LARGE SCALE GENOMIC DNA]</scope>
    <source>
        <strain evidence="2 3">ATCC 12841</strain>
    </source>
</reference>
<sequence length="214" mass="22609">MADITLKYLTDLSSASGADEGDLLHINQSGNDRSITVEVLLNAMFNMRYPVGKVEWFSNGINPNTIWVGSTWARLPGAGKTIRLANATGSDVLQSGGNDSLKIAEQNLPAHSHTVNLTTDLYDHGTIDTTNNGSHIHTGNIGRSGGSITTIAGATADVGWTSNAVMKAAGDHVHKTQIGAHSHKVKGNTNDSGSGEQVNITNSFIKLAGWYRTA</sequence>
<evidence type="ECO:0000313" key="3">
    <source>
        <dbReference type="Proteomes" id="UP000078431"/>
    </source>
</evidence>
<accession>A0AA91EDU5</accession>
<dbReference type="AlphaFoldDB" id="A0AA91EDU5"/>
<comment type="caution">
    <text evidence="2">The sequence shown here is derived from an EMBL/GenBank/DDBJ whole genome shotgun (WGS) entry which is preliminary data.</text>
</comment>
<dbReference type="InterPro" id="IPR053827">
    <property type="entry name" value="Gp10_C"/>
</dbReference>
<evidence type="ECO:0000259" key="1">
    <source>
        <dbReference type="Pfam" id="PF21939"/>
    </source>
</evidence>
<proteinExistence type="predicted"/>
<evidence type="ECO:0000313" key="2">
    <source>
        <dbReference type="EMBL" id="OAT57364.1"/>
    </source>
</evidence>
<organism evidence="2 3">
    <name type="scientific">Obesumbacterium proteus ATCC 12841</name>
    <dbReference type="NCBI Taxonomy" id="1354268"/>
    <lineage>
        <taxon>Bacteria</taxon>
        <taxon>Pseudomonadati</taxon>
        <taxon>Pseudomonadota</taxon>
        <taxon>Gammaproteobacteria</taxon>
        <taxon>Enterobacterales</taxon>
        <taxon>Hafniaceae</taxon>
        <taxon>Obesumbacterium</taxon>
    </lineage>
</organism>
<name>A0AA91EDU5_9GAMM</name>
<dbReference type="RefSeq" id="WP_061553999.1">
    <property type="nucleotide sequence ID" value="NZ_LXEX01000059.1"/>
</dbReference>
<keyword evidence="3" id="KW-1185">Reference proteome</keyword>
<protein>
    <recommendedName>
        <fullName evidence="1">Baseplate structural protein Gp10 C-terminal domain-containing protein</fullName>
    </recommendedName>
</protein>
<dbReference type="EMBL" id="LXEX01000059">
    <property type="protein sequence ID" value="OAT57364.1"/>
    <property type="molecule type" value="Genomic_DNA"/>
</dbReference>
<dbReference type="Pfam" id="PF21939">
    <property type="entry name" value="Gp10_C"/>
    <property type="match status" value="1"/>
</dbReference>
<gene>
    <name evidence="2" type="ORF">M993_03945</name>
</gene>